<comment type="similarity">
    <text evidence="4">Belongs to the AlgJ family.</text>
</comment>
<evidence type="ECO:0000256" key="2">
    <source>
        <dbReference type="ARBA" id="ARBA00004587"/>
    </source>
</evidence>
<evidence type="ECO:0000256" key="5">
    <source>
        <dbReference type="ARBA" id="ARBA00016086"/>
    </source>
</evidence>
<evidence type="ECO:0000256" key="12">
    <source>
        <dbReference type="ARBA" id="ARBA00023136"/>
    </source>
</evidence>
<dbReference type="EMBL" id="LZEU01000001">
    <property type="protein sequence ID" value="MBC9250534.1"/>
    <property type="molecule type" value="Genomic_DNA"/>
</dbReference>
<keyword evidence="6" id="KW-1003">Cell membrane</keyword>
<feature type="domain" description="AlgX/AlgJ SGNH hydrolase-like" evidence="15">
    <location>
        <begin position="81"/>
        <end position="345"/>
    </location>
</feature>
<evidence type="ECO:0000256" key="1">
    <source>
        <dbReference type="ARBA" id="ARBA00004418"/>
    </source>
</evidence>
<keyword evidence="17" id="KW-1185">Reference proteome</keyword>
<keyword evidence="7" id="KW-0997">Cell inner membrane</keyword>
<evidence type="ECO:0000256" key="11">
    <source>
        <dbReference type="ARBA" id="ARBA00022841"/>
    </source>
</evidence>
<sequence length="383" mass="42172">MSRTANILYSLTFLALLLGLSLASLPALLSFSAAGETPLLNGKLAHAIEKHYDKQFPLKEIGTNAWAALEYSLFGEGRPGVVVGREDWLFTDEEFKPASNPQQLQDNWALIAAVQQEFKRRHIELVLALLPAKARLYPEQIATDKPVAAQQQLYSQARQMMQAQHLLGPDLLLALQQAKASEAVFLRTDTHWTPYGAEVAAKDLAAYLAARGDWPRGEQQFVTRTAASQSHKGDLLSFLPLAPYFSALQPPAESLQPRHTESLETAGDSGDALFADSQPQVALVGTSYSANPKWNFAGALKQALGSDLLNYAEDGHGPLVPMLRLLQRDGAETADLRLVIWEFPERYLMLPSDLSEFDSAWLDRLRASEQLATRDSVKPVTAP</sequence>
<protein>
    <recommendedName>
        <fullName evidence="5">Probable alginate O-acetylase AlgJ</fullName>
    </recommendedName>
    <alternativeName>
        <fullName evidence="14">Alginate biosynthesis protein AlgJ</fullName>
    </alternativeName>
</protein>
<keyword evidence="8" id="KW-0808">Transferase</keyword>
<dbReference type="InterPro" id="IPR034657">
    <property type="entry name" value="AlgJ"/>
</dbReference>
<keyword evidence="10" id="KW-0574">Periplasm</keyword>
<evidence type="ECO:0000313" key="17">
    <source>
        <dbReference type="Proteomes" id="UP000744555"/>
    </source>
</evidence>
<evidence type="ECO:0000256" key="8">
    <source>
        <dbReference type="ARBA" id="ARBA00022679"/>
    </source>
</evidence>
<evidence type="ECO:0000313" key="16">
    <source>
        <dbReference type="EMBL" id="MBC9250534.1"/>
    </source>
</evidence>
<dbReference type="CDD" id="cd14442">
    <property type="entry name" value="AlgJ_like"/>
    <property type="match status" value="1"/>
</dbReference>
<keyword evidence="12" id="KW-0472">Membrane</keyword>
<accession>A0ABR7S0I1</accession>
<keyword evidence="9" id="KW-0732">Signal</keyword>
<evidence type="ECO:0000256" key="10">
    <source>
        <dbReference type="ARBA" id="ARBA00022764"/>
    </source>
</evidence>
<comment type="subcellular location">
    <subcellularLocation>
        <location evidence="2">Cell inner membrane</location>
        <topology evidence="2">Peripheral membrane protein</topology>
        <orientation evidence="2">Periplasmic side</orientation>
    </subcellularLocation>
    <subcellularLocation>
        <location evidence="1">Periplasm</location>
    </subcellularLocation>
</comment>
<evidence type="ECO:0000256" key="4">
    <source>
        <dbReference type="ARBA" id="ARBA00006038"/>
    </source>
</evidence>
<evidence type="ECO:0000256" key="13">
    <source>
        <dbReference type="ARBA" id="ARBA00023315"/>
    </source>
</evidence>
<dbReference type="InterPro" id="IPR031811">
    <property type="entry name" value="ALGX/ALGJ_SGNH-like"/>
</dbReference>
<organism evidence="16 17">
    <name type="scientific">Aquipseudomonas alcaligenes</name>
    <name type="common">Pseudomonas alcaligenes</name>
    <dbReference type="NCBI Taxonomy" id="43263"/>
    <lineage>
        <taxon>Bacteria</taxon>
        <taxon>Pseudomonadati</taxon>
        <taxon>Pseudomonadota</taxon>
        <taxon>Gammaproteobacteria</taxon>
        <taxon>Pseudomonadales</taxon>
        <taxon>Pseudomonadaceae</taxon>
        <taxon>Aquipseudomonas</taxon>
    </lineage>
</organism>
<keyword evidence="13" id="KW-0012">Acyltransferase</keyword>
<comment type="pathway">
    <text evidence="3">Glycan biosynthesis; alginate biosynthesis.</text>
</comment>
<reference evidence="16 17" key="1">
    <citation type="submission" date="2016-06" db="EMBL/GenBank/DDBJ databases">
        <authorList>
            <person name="Ramos C."/>
            <person name="Pintado A."/>
            <person name="Crespo-Gomez J.I."/>
        </authorList>
    </citation>
    <scope>NUCLEOTIDE SEQUENCE [LARGE SCALE GENOMIC DNA]</scope>
    <source>
        <strain evidence="16 17">AVO110</strain>
    </source>
</reference>
<comment type="caution">
    <text evidence="16">The sequence shown here is derived from an EMBL/GenBank/DDBJ whole genome shotgun (WGS) entry which is preliminary data.</text>
</comment>
<evidence type="ECO:0000256" key="7">
    <source>
        <dbReference type="ARBA" id="ARBA00022519"/>
    </source>
</evidence>
<proteinExistence type="inferred from homology"/>
<gene>
    <name evidence="16" type="ORF">A9179_09640</name>
</gene>
<dbReference type="Pfam" id="PF16822">
    <property type="entry name" value="ALGX"/>
    <property type="match status" value="1"/>
</dbReference>
<evidence type="ECO:0000256" key="3">
    <source>
        <dbReference type="ARBA" id="ARBA00005182"/>
    </source>
</evidence>
<name>A0ABR7S0I1_AQUAC</name>
<dbReference type="Proteomes" id="UP000744555">
    <property type="component" value="Unassembled WGS sequence"/>
</dbReference>
<evidence type="ECO:0000259" key="15">
    <source>
        <dbReference type="Pfam" id="PF16822"/>
    </source>
</evidence>
<evidence type="ECO:0000256" key="14">
    <source>
        <dbReference type="ARBA" id="ARBA00031031"/>
    </source>
</evidence>
<keyword evidence="11" id="KW-0016">Alginate biosynthesis</keyword>
<evidence type="ECO:0000256" key="9">
    <source>
        <dbReference type="ARBA" id="ARBA00022729"/>
    </source>
</evidence>
<dbReference type="RefSeq" id="WP_187805625.1">
    <property type="nucleotide sequence ID" value="NZ_LZEU01000001.1"/>
</dbReference>
<evidence type="ECO:0000256" key="6">
    <source>
        <dbReference type="ARBA" id="ARBA00022475"/>
    </source>
</evidence>